<evidence type="ECO:0000313" key="1">
    <source>
        <dbReference type="EMBL" id="SPF49732.1"/>
    </source>
</evidence>
<reference evidence="2" key="1">
    <citation type="submission" date="2018-02" db="EMBL/GenBank/DDBJ databases">
        <authorList>
            <person name="Hausmann B."/>
        </authorList>
    </citation>
    <scope>NUCLEOTIDE SEQUENCE [LARGE SCALE GENOMIC DNA]</scope>
    <source>
        <strain evidence="2">Peat soil MAG SbA1</strain>
    </source>
</reference>
<accession>A0A2U3LCX7</accession>
<evidence type="ECO:0000313" key="2">
    <source>
        <dbReference type="Proteomes" id="UP000238701"/>
    </source>
</evidence>
<dbReference type="EMBL" id="OMOD01000193">
    <property type="protein sequence ID" value="SPF49732.1"/>
    <property type="molecule type" value="Genomic_DNA"/>
</dbReference>
<proteinExistence type="predicted"/>
<name>A0A2U3LCX7_9BACT</name>
<dbReference type="AlphaFoldDB" id="A0A2U3LCX7"/>
<sequence>MAHPHPKLGRSRYHWKPVVNSKGTTWGKSCHSNLPFKKSEKMALHCQNRTVYWIALATLENALLAFDPIKRTVPTTRTRMTASITAYSAMSCPASSRQSLWISLDIYSPPSRCQF</sequence>
<gene>
    <name evidence="1" type="ORF">SBA1_940011</name>
</gene>
<dbReference type="Proteomes" id="UP000238701">
    <property type="component" value="Unassembled WGS sequence"/>
</dbReference>
<organism evidence="1 2">
    <name type="scientific">Candidatus Sulfotelmatobacter kueseliae</name>
    <dbReference type="NCBI Taxonomy" id="2042962"/>
    <lineage>
        <taxon>Bacteria</taxon>
        <taxon>Pseudomonadati</taxon>
        <taxon>Acidobacteriota</taxon>
        <taxon>Terriglobia</taxon>
        <taxon>Terriglobales</taxon>
        <taxon>Candidatus Korobacteraceae</taxon>
        <taxon>Candidatus Sulfotelmatobacter</taxon>
    </lineage>
</organism>
<protein>
    <submittedName>
        <fullName evidence="1">Uncharacterized protein</fullName>
    </submittedName>
</protein>